<evidence type="ECO:0000313" key="1">
    <source>
        <dbReference type="EMBL" id="SDY80860.1"/>
    </source>
</evidence>
<protein>
    <recommendedName>
        <fullName evidence="3">Spermidine synthase</fullName>
    </recommendedName>
</protein>
<dbReference type="OrthoDB" id="9793351at2"/>
<keyword evidence="2" id="KW-1185">Reference proteome</keyword>
<dbReference type="SUPFAM" id="SSF53335">
    <property type="entry name" value="S-adenosyl-L-methionine-dependent methyltransferases"/>
    <property type="match status" value="1"/>
</dbReference>
<evidence type="ECO:0000313" key="2">
    <source>
        <dbReference type="Proteomes" id="UP000199632"/>
    </source>
</evidence>
<name>A0A1H3MWL4_9ACTN</name>
<accession>A0A1H3MWL4</accession>
<dbReference type="Gene3D" id="3.40.50.150">
    <property type="entry name" value="Vaccinia Virus protein VP39"/>
    <property type="match status" value="1"/>
</dbReference>
<proteinExistence type="predicted"/>
<organism evidence="1 2">
    <name type="scientific">Asanoa ishikariensis</name>
    <dbReference type="NCBI Taxonomy" id="137265"/>
    <lineage>
        <taxon>Bacteria</taxon>
        <taxon>Bacillati</taxon>
        <taxon>Actinomycetota</taxon>
        <taxon>Actinomycetes</taxon>
        <taxon>Micromonosporales</taxon>
        <taxon>Micromonosporaceae</taxon>
        <taxon>Asanoa</taxon>
    </lineage>
</organism>
<reference evidence="2" key="1">
    <citation type="submission" date="2016-10" db="EMBL/GenBank/DDBJ databases">
        <authorList>
            <person name="Varghese N."/>
            <person name="Submissions S."/>
        </authorList>
    </citation>
    <scope>NUCLEOTIDE SEQUENCE [LARGE SCALE GENOMIC DNA]</scope>
    <source>
        <strain evidence="2">DSM 44718</strain>
    </source>
</reference>
<dbReference type="EMBL" id="FNQB01000001">
    <property type="protein sequence ID" value="SDY80860.1"/>
    <property type="molecule type" value="Genomic_DNA"/>
</dbReference>
<dbReference type="STRING" id="137265.SAMN05421684_1659"/>
<dbReference type="AlphaFoldDB" id="A0A1H3MWL4"/>
<sequence>MSLRFEELAWRETPMGEISLRRRFDATVNEDVYEVKLGDEFLMSSLFTVAEIELARLGLAELAGEELDVVVGGLGLGYTARTVLEDSRVRSMVVVDALDEVIAWHQGGLLPFASAVVADPRSRLQHGDFFAMTADPAGFDPQQPGRQFHAVLLDVDHSPSHLLHPSHAAFYTADGLRRLAGHLHPGGVFGLWSNDPPDDAFSAVMADAFDDVRAEVVTFANPLQRRTSTNTVYLGRRPSL</sequence>
<dbReference type="RefSeq" id="WP_090788935.1">
    <property type="nucleotide sequence ID" value="NZ_BOND01000019.1"/>
</dbReference>
<evidence type="ECO:0008006" key="3">
    <source>
        <dbReference type="Google" id="ProtNLM"/>
    </source>
</evidence>
<dbReference type="Proteomes" id="UP000199632">
    <property type="component" value="Unassembled WGS sequence"/>
</dbReference>
<dbReference type="InterPro" id="IPR029063">
    <property type="entry name" value="SAM-dependent_MTases_sf"/>
</dbReference>
<gene>
    <name evidence="1" type="ORF">SAMN05421684_1659</name>
</gene>